<dbReference type="Proteomes" id="UP000048926">
    <property type="component" value="Unassembled WGS sequence"/>
</dbReference>
<dbReference type="EMBL" id="CXST01000001">
    <property type="protein sequence ID" value="CTQ43405.1"/>
    <property type="molecule type" value="Genomic_DNA"/>
</dbReference>
<comment type="catalytic activity">
    <reaction evidence="6">
        <text>2 a quinone + NADH + H(+) = 2 a 1,4-benzosemiquinone + NAD(+)</text>
        <dbReference type="Rhea" id="RHEA:65952"/>
        <dbReference type="ChEBI" id="CHEBI:15378"/>
        <dbReference type="ChEBI" id="CHEBI:57540"/>
        <dbReference type="ChEBI" id="CHEBI:57945"/>
        <dbReference type="ChEBI" id="CHEBI:132124"/>
        <dbReference type="ChEBI" id="CHEBI:134225"/>
    </reaction>
</comment>
<dbReference type="STRING" id="187304.B0E33_21010"/>
<dbReference type="RefSeq" id="WP_031269103.1">
    <property type="nucleotide sequence ID" value="NZ_CP045622.1"/>
</dbReference>
<dbReference type="GO" id="GO:0009055">
    <property type="term" value="F:electron transfer activity"/>
    <property type="evidence" value="ECO:0007669"/>
    <property type="project" value="UniProtKB-UniRule"/>
</dbReference>
<dbReference type="AlphaFoldDB" id="A0A0M6XZW9"/>
<accession>A0A0M6XZW9</accession>
<protein>
    <recommendedName>
        <fullName evidence="6">FMN dependent NADH:quinone oxidoreductase</fullName>
        <ecNumber evidence="6">1.6.5.-</ecNumber>
    </recommendedName>
    <alternativeName>
        <fullName evidence="6">Azo-dye reductase</fullName>
    </alternativeName>
    <alternativeName>
        <fullName evidence="6">FMN-dependent NADH-azo compound oxidoreductase</fullName>
    </alternativeName>
    <alternativeName>
        <fullName evidence="6">FMN-dependent NADH-azoreductase</fullName>
        <ecNumber evidence="6">1.7.1.17</ecNumber>
    </alternativeName>
</protein>
<name>A0A0M6XZW9_9HYPH</name>
<keyword evidence="3 6" id="KW-0560">Oxidoreductase</keyword>
<proteinExistence type="inferred from homology"/>
<gene>
    <name evidence="6 8" type="primary">azoR</name>
    <name evidence="8" type="ORF">LAL4801_01843</name>
</gene>
<dbReference type="KEGG" id="lagg:B0E33_21010"/>
<dbReference type="HAMAP" id="MF_01216">
    <property type="entry name" value="Azoreductase_type1"/>
    <property type="match status" value="1"/>
</dbReference>
<comment type="catalytic activity">
    <reaction evidence="5">
        <text>N,N-dimethyl-1,4-phenylenediamine + anthranilate + 2 NAD(+) = 2-(4-dimethylaminophenyl)diazenylbenzoate + 2 NADH + 2 H(+)</text>
        <dbReference type="Rhea" id="RHEA:55872"/>
        <dbReference type="ChEBI" id="CHEBI:15378"/>
        <dbReference type="ChEBI" id="CHEBI:15783"/>
        <dbReference type="ChEBI" id="CHEBI:16567"/>
        <dbReference type="ChEBI" id="CHEBI:57540"/>
        <dbReference type="ChEBI" id="CHEBI:57945"/>
        <dbReference type="ChEBI" id="CHEBI:71579"/>
        <dbReference type="EC" id="1.7.1.17"/>
    </reaction>
    <physiologicalReaction direction="right-to-left" evidence="5">
        <dbReference type="Rhea" id="RHEA:55874"/>
    </physiologicalReaction>
</comment>
<keyword evidence="9" id="KW-1185">Reference proteome</keyword>
<comment type="subunit">
    <text evidence="6">Homodimer.</text>
</comment>
<comment type="cofactor">
    <cofactor evidence="6">
        <name>FMN</name>
        <dbReference type="ChEBI" id="CHEBI:58210"/>
    </cofactor>
    <text evidence="6">Binds 1 FMN per subunit.</text>
</comment>
<comment type="function">
    <text evidence="6">Also exhibits azoreductase activity. Catalyzes the reductive cleavage of the azo bond in aromatic azo compounds to the corresponding amines.</text>
</comment>
<evidence type="ECO:0000256" key="2">
    <source>
        <dbReference type="ARBA" id="ARBA00022643"/>
    </source>
</evidence>
<comment type="caution">
    <text evidence="6">Lacks conserved residue(s) required for the propagation of feature annotation.</text>
</comment>
<dbReference type="PANTHER" id="PTHR43741:SF2">
    <property type="entry name" value="FMN-DEPENDENT NADH:QUINONE OXIDOREDUCTASE"/>
    <property type="match status" value="1"/>
</dbReference>
<comment type="function">
    <text evidence="6">Quinone reductase that provides resistance to thiol-specific stress caused by electrophilic quinones.</text>
</comment>
<dbReference type="Pfam" id="PF02525">
    <property type="entry name" value="Flavodoxin_2"/>
    <property type="match status" value="1"/>
</dbReference>
<evidence type="ECO:0000256" key="5">
    <source>
        <dbReference type="ARBA" id="ARBA00048542"/>
    </source>
</evidence>
<dbReference type="Gene3D" id="3.40.50.360">
    <property type="match status" value="1"/>
</dbReference>
<keyword evidence="1 6" id="KW-0285">Flavoprotein</keyword>
<dbReference type="SUPFAM" id="SSF52218">
    <property type="entry name" value="Flavoproteins"/>
    <property type="match status" value="1"/>
</dbReference>
<evidence type="ECO:0000256" key="3">
    <source>
        <dbReference type="ARBA" id="ARBA00023002"/>
    </source>
</evidence>
<feature type="domain" description="Flavodoxin-like fold" evidence="7">
    <location>
        <begin position="7"/>
        <end position="195"/>
    </location>
</feature>
<dbReference type="GO" id="GO:0016652">
    <property type="term" value="F:oxidoreductase activity, acting on NAD(P)H as acceptor"/>
    <property type="evidence" value="ECO:0007669"/>
    <property type="project" value="UniProtKB-UniRule"/>
</dbReference>
<dbReference type="GO" id="GO:0010181">
    <property type="term" value="F:FMN binding"/>
    <property type="evidence" value="ECO:0007669"/>
    <property type="project" value="UniProtKB-UniRule"/>
</dbReference>
<dbReference type="GO" id="GO:0016655">
    <property type="term" value="F:oxidoreductase activity, acting on NAD(P)H, quinone or similar compound as acceptor"/>
    <property type="evidence" value="ECO:0007669"/>
    <property type="project" value="InterPro"/>
</dbReference>
<dbReference type="EC" id="1.7.1.17" evidence="6"/>
<evidence type="ECO:0000256" key="4">
    <source>
        <dbReference type="ARBA" id="ARBA00023027"/>
    </source>
</evidence>
<keyword evidence="4 6" id="KW-0520">NAD</keyword>
<evidence type="ECO:0000259" key="7">
    <source>
        <dbReference type="Pfam" id="PF02525"/>
    </source>
</evidence>
<dbReference type="InterPro" id="IPR023048">
    <property type="entry name" value="NADH:quinone_OxRdtase_FMN_depd"/>
</dbReference>
<dbReference type="PANTHER" id="PTHR43741">
    <property type="entry name" value="FMN-DEPENDENT NADH-AZOREDUCTASE 1"/>
    <property type="match status" value="1"/>
</dbReference>
<dbReference type="OrthoDB" id="9787136at2"/>
<comment type="similarity">
    <text evidence="6">Belongs to the azoreductase type 1 family.</text>
</comment>
<keyword evidence="2 6" id="KW-0288">FMN</keyword>
<evidence type="ECO:0000256" key="6">
    <source>
        <dbReference type="HAMAP-Rule" id="MF_01216"/>
    </source>
</evidence>
<reference evidence="9" key="1">
    <citation type="submission" date="2015-07" db="EMBL/GenBank/DDBJ databases">
        <authorList>
            <person name="Rodrigo-Torres Lidia"/>
            <person name="Arahal R.David."/>
        </authorList>
    </citation>
    <scope>NUCLEOTIDE SEQUENCE [LARGE SCALE GENOMIC DNA]</scope>
    <source>
        <strain evidence="9">CECT 4801</strain>
    </source>
</reference>
<dbReference type="InterPro" id="IPR003680">
    <property type="entry name" value="Flavodoxin_fold"/>
</dbReference>
<sequence length="199" mass="21283">MSSPLKSILHVNASARTAGSVTRDLGQTFVTRLLAKSPDAKVLTRDVSQGVPFLSEEWIGATFTDPAARSAEQKMVLALSDTLVGELKEADTIVIGTPVYNFSIPATLKAWVDMIARARETFQYTENGPVGLLQGKKAYVIIASGGTKIGSEIDFAGNYLKHILGFIGISDVTMIAADQLMIEPENRDAALAQTIELAA</sequence>
<evidence type="ECO:0000313" key="9">
    <source>
        <dbReference type="Proteomes" id="UP000048926"/>
    </source>
</evidence>
<organism evidence="8 9">
    <name type="scientific">Roseibium aggregatum</name>
    <dbReference type="NCBI Taxonomy" id="187304"/>
    <lineage>
        <taxon>Bacteria</taxon>
        <taxon>Pseudomonadati</taxon>
        <taxon>Pseudomonadota</taxon>
        <taxon>Alphaproteobacteria</taxon>
        <taxon>Hyphomicrobiales</taxon>
        <taxon>Stappiaceae</taxon>
        <taxon>Roseibium</taxon>
    </lineage>
</organism>
<dbReference type="EC" id="1.6.5.-" evidence="6"/>
<evidence type="ECO:0000256" key="1">
    <source>
        <dbReference type="ARBA" id="ARBA00022630"/>
    </source>
</evidence>
<evidence type="ECO:0000313" key="8">
    <source>
        <dbReference type="EMBL" id="CTQ43405.1"/>
    </source>
</evidence>
<dbReference type="InterPro" id="IPR050104">
    <property type="entry name" value="FMN-dep_NADH:Q_OxRdtase_AzoR1"/>
</dbReference>
<dbReference type="InterPro" id="IPR029039">
    <property type="entry name" value="Flavoprotein-like_sf"/>
</dbReference>
<feature type="binding site" evidence="6">
    <location>
        <position position="14"/>
    </location>
    <ligand>
        <name>FMN</name>
        <dbReference type="ChEBI" id="CHEBI:58210"/>
    </ligand>
</feature>